<sequence>MKIEVLGTGCAKCKKLEKEVYNTLAEMDVSAEVSKVQDIKKIMDYKVMLTPALVINGKVKSSGGVPKLQDLKKYIQEEM</sequence>
<dbReference type="SUPFAM" id="SSF52833">
    <property type="entry name" value="Thioredoxin-like"/>
    <property type="match status" value="1"/>
</dbReference>
<feature type="domain" description="Thioredoxin-like fold" evidence="1">
    <location>
        <begin position="1"/>
        <end position="75"/>
    </location>
</feature>
<dbReference type="AlphaFoldDB" id="A0A0W8E410"/>
<evidence type="ECO:0000259" key="1">
    <source>
        <dbReference type="Pfam" id="PF13192"/>
    </source>
</evidence>
<dbReference type="PIRSF" id="PIRSF037031">
    <property type="entry name" value="Redox_disulphide_2"/>
    <property type="match status" value="1"/>
</dbReference>
<gene>
    <name evidence="2" type="ORF">ASZ90_019250</name>
</gene>
<protein>
    <submittedName>
        <fullName evidence="2">Redox-active disulfide protein 2</fullName>
    </submittedName>
</protein>
<dbReference type="PANTHER" id="PTHR36450:SF1">
    <property type="entry name" value="THIOREDOXIN"/>
    <property type="match status" value="1"/>
</dbReference>
<comment type="caution">
    <text evidence="2">The sequence shown here is derived from an EMBL/GenBank/DDBJ whole genome shotgun (WGS) entry which is preliminary data.</text>
</comment>
<dbReference type="InterPro" id="IPR036249">
    <property type="entry name" value="Thioredoxin-like_sf"/>
</dbReference>
<dbReference type="NCBIfam" id="TIGR00412">
    <property type="entry name" value="redox_disulf_2"/>
    <property type="match status" value="1"/>
</dbReference>
<dbReference type="Pfam" id="PF13192">
    <property type="entry name" value="Thioredoxin_3"/>
    <property type="match status" value="1"/>
</dbReference>
<name>A0A0W8E410_9ZZZZ</name>
<organism evidence="2">
    <name type="scientific">hydrocarbon metagenome</name>
    <dbReference type="NCBI Taxonomy" id="938273"/>
    <lineage>
        <taxon>unclassified sequences</taxon>
        <taxon>metagenomes</taxon>
        <taxon>ecological metagenomes</taxon>
    </lineage>
</organism>
<dbReference type="InterPro" id="IPR012336">
    <property type="entry name" value="Thioredoxin-like_fold"/>
</dbReference>
<dbReference type="EMBL" id="LNQE01001883">
    <property type="protein sequence ID" value="KUG03364.1"/>
    <property type="molecule type" value="Genomic_DNA"/>
</dbReference>
<dbReference type="PANTHER" id="PTHR36450">
    <property type="entry name" value="THIOREDOXIN"/>
    <property type="match status" value="1"/>
</dbReference>
<dbReference type="Gene3D" id="3.40.30.10">
    <property type="entry name" value="Glutaredoxin"/>
    <property type="match status" value="1"/>
</dbReference>
<reference evidence="2" key="1">
    <citation type="journal article" date="2015" name="Proc. Natl. Acad. Sci. U.S.A.">
        <title>Networks of energetic and metabolic interactions define dynamics in microbial communities.</title>
        <authorList>
            <person name="Embree M."/>
            <person name="Liu J.K."/>
            <person name="Al-Bassam M.M."/>
            <person name="Zengler K."/>
        </authorList>
    </citation>
    <scope>NUCLEOTIDE SEQUENCE</scope>
</reference>
<accession>A0A0W8E410</accession>
<proteinExistence type="predicted"/>
<dbReference type="InterPro" id="IPR005243">
    <property type="entry name" value="THIRX-like_proc"/>
</dbReference>
<evidence type="ECO:0000313" key="2">
    <source>
        <dbReference type="EMBL" id="KUG03364.1"/>
    </source>
</evidence>